<dbReference type="AlphaFoldDB" id="A0AAJ0B889"/>
<evidence type="ECO:0000313" key="2">
    <source>
        <dbReference type="Proteomes" id="UP001239445"/>
    </source>
</evidence>
<evidence type="ECO:0000313" key="1">
    <source>
        <dbReference type="EMBL" id="KAK1751972.1"/>
    </source>
</evidence>
<comment type="caution">
    <text evidence="1">The sequence shown here is derived from an EMBL/GenBank/DDBJ whole genome shotgun (WGS) entry which is preliminary data.</text>
</comment>
<protein>
    <submittedName>
        <fullName evidence="1">Uncharacterized protein</fullName>
    </submittedName>
</protein>
<organism evidence="1 2">
    <name type="scientific">Echria macrotheca</name>
    <dbReference type="NCBI Taxonomy" id="438768"/>
    <lineage>
        <taxon>Eukaryota</taxon>
        <taxon>Fungi</taxon>
        <taxon>Dikarya</taxon>
        <taxon>Ascomycota</taxon>
        <taxon>Pezizomycotina</taxon>
        <taxon>Sordariomycetes</taxon>
        <taxon>Sordariomycetidae</taxon>
        <taxon>Sordariales</taxon>
        <taxon>Schizotheciaceae</taxon>
        <taxon>Echria</taxon>
    </lineage>
</organism>
<gene>
    <name evidence="1" type="ORF">QBC47DRAFT_63371</name>
</gene>
<keyword evidence="2" id="KW-1185">Reference proteome</keyword>
<name>A0AAJ0B889_9PEZI</name>
<accession>A0AAJ0B889</accession>
<dbReference type="Proteomes" id="UP001239445">
    <property type="component" value="Unassembled WGS sequence"/>
</dbReference>
<proteinExistence type="predicted"/>
<dbReference type="EMBL" id="MU839840">
    <property type="protein sequence ID" value="KAK1751972.1"/>
    <property type="molecule type" value="Genomic_DNA"/>
</dbReference>
<reference evidence="1" key="1">
    <citation type="submission" date="2023-06" db="EMBL/GenBank/DDBJ databases">
        <title>Genome-scale phylogeny and comparative genomics of the fungal order Sordariales.</title>
        <authorList>
            <consortium name="Lawrence Berkeley National Laboratory"/>
            <person name="Hensen N."/>
            <person name="Bonometti L."/>
            <person name="Westerberg I."/>
            <person name="Brannstrom I.O."/>
            <person name="Guillou S."/>
            <person name="Cros-Aarteil S."/>
            <person name="Calhoun S."/>
            <person name="Haridas S."/>
            <person name="Kuo A."/>
            <person name="Mondo S."/>
            <person name="Pangilinan J."/>
            <person name="Riley R."/>
            <person name="Labutti K."/>
            <person name="Andreopoulos B."/>
            <person name="Lipzen A."/>
            <person name="Chen C."/>
            <person name="Yanf M."/>
            <person name="Daum C."/>
            <person name="Ng V."/>
            <person name="Clum A."/>
            <person name="Steindorff A."/>
            <person name="Ohm R."/>
            <person name="Martin F."/>
            <person name="Silar P."/>
            <person name="Natvig D."/>
            <person name="Lalanne C."/>
            <person name="Gautier V."/>
            <person name="Ament-Velasquez S.L."/>
            <person name="Kruys A."/>
            <person name="Hutchinson M.I."/>
            <person name="Powell A.J."/>
            <person name="Barry K."/>
            <person name="Miller A.N."/>
            <person name="Grigoriev I.V."/>
            <person name="Debuchy R."/>
            <person name="Gladieux P."/>
            <person name="Thoren M.H."/>
            <person name="Johannesson H."/>
        </authorList>
    </citation>
    <scope>NUCLEOTIDE SEQUENCE</scope>
    <source>
        <strain evidence="1">PSN4</strain>
    </source>
</reference>
<sequence length="220" mass="24783">MSLLHIGGGLEGEGRGGYKSRGALQGGRTIKLESFHDWIHANVWTQAALPAGMSLWERGKVGRGTSGSERSRHLWHAAAGVDGVSKCVQGRRSSRSALPERIIRGHCRHPPLALDARQHTKTILLLIVINSCRVNKDETWLPRCRDLEIWRWVRLRCRPTTDPLRETMSWLREGWGPPAQRRIDGRRSRVNGAAPSITMETRSKGLDPESISRLLRIAIW</sequence>